<name>A0A5S4VED9_9FIRM</name>
<evidence type="ECO:0000313" key="1">
    <source>
        <dbReference type="EMBL" id="TYL56508.1"/>
    </source>
</evidence>
<protein>
    <submittedName>
        <fullName evidence="1">Uncharacterized protein</fullName>
    </submittedName>
</protein>
<organism evidence="1 2">
    <name type="scientific">Agathobacter rectalis</name>
    <dbReference type="NCBI Taxonomy" id="39491"/>
    <lineage>
        <taxon>Bacteria</taxon>
        <taxon>Bacillati</taxon>
        <taxon>Bacillota</taxon>
        <taxon>Clostridia</taxon>
        <taxon>Lachnospirales</taxon>
        <taxon>Lachnospiraceae</taxon>
        <taxon>Agathobacter</taxon>
    </lineage>
</organism>
<dbReference type="EMBL" id="VSTF01000031">
    <property type="protein sequence ID" value="TYL56508.1"/>
    <property type="molecule type" value="Genomic_DNA"/>
</dbReference>
<evidence type="ECO:0000313" key="2">
    <source>
        <dbReference type="Proteomes" id="UP000324327"/>
    </source>
</evidence>
<dbReference type="RefSeq" id="WP_055222782.1">
    <property type="nucleotide sequence ID" value="NZ_VSTF01000031.1"/>
</dbReference>
<comment type="caution">
    <text evidence="1">The sequence shown here is derived from an EMBL/GenBank/DDBJ whole genome shotgun (WGS) entry which is preliminary data.</text>
</comment>
<reference evidence="1 2" key="1">
    <citation type="submission" date="2019-08" db="EMBL/GenBank/DDBJ databases">
        <authorList>
            <person name="Duncan S."/>
            <person name="Walker A."/>
        </authorList>
    </citation>
    <scope>NUCLEOTIDE SEQUENCE [LARGE SCALE GENOMIC DNA]</scope>
    <source>
        <strain evidence="1 2">T3WBe13</strain>
    </source>
</reference>
<gene>
    <name evidence="1" type="ORF">FYL31_14840</name>
</gene>
<reference evidence="1 2" key="2">
    <citation type="submission" date="2019-09" db="EMBL/GenBank/DDBJ databases">
        <title>Strain-level analysis of Eubacterium rectale using genomes from metagenomes.</title>
        <authorList>
            <person name="Karcher N."/>
            <person name="Segata N."/>
        </authorList>
    </citation>
    <scope>NUCLEOTIDE SEQUENCE [LARGE SCALE GENOMIC DNA]</scope>
    <source>
        <strain evidence="1 2">T3WBe13</strain>
    </source>
</reference>
<proteinExistence type="predicted"/>
<dbReference type="Proteomes" id="UP000324327">
    <property type="component" value="Unassembled WGS sequence"/>
</dbReference>
<accession>A0A5S4VED9</accession>
<dbReference type="AlphaFoldDB" id="A0A5S4VED9"/>
<sequence>MSRGKYGNPKTASRFICCKHLGENFIGQGIQRGSRQREKYHIKDLFCLQCACVTKCIEWRWCDDYEKVMEQADKLHKEIYEGDCTMT</sequence>